<dbReference type="Proteomes" id="UP001281410">
    <property type="component" value="Unassembled WGS sequence"/>
</dbReference>
<gene>
    <name evidence="1" type="ORF">Dsin_016198</name>
</gene>
<dbReference type="AlphaFoldDB" id="A0AAE0E5H6"/>
<accession>A0AAE0E5H6</accession>
<sequence length="103" mass="11040">MFFILCFNEGANMSLGLLGSASPASPLVLSLYLKINEDCSIKGGLKFGDFSVIVGGITGTGRMDFAKIHCCVPSLKHRDSLVDIQTEDSLNGIFELFIYVSSG</sequence>
<evidence type="ECO:0000313" key="2">
    <source>
        <dbReference type="Proteomes" id="UP001281410"/>
    </source>
</evidence>
<name>A0AAE0E5H6_9ROSI</name>
<reference evidence="1" key="1">
    <citation type="journal article" date="2023" name="Plant J.">
        <title>Genome sequences and population genomics provide insights into the demographic history, inbreeding, and mutation load of two 'living fossil' tree species of Dipteronia.</title>
        <authorList>
            <person name="Feng Y."/>
            <person name="Comes H.P."/>
            <person name="Chen J."/>
            <person name="Zhu S."/>
            <person name="Lu R."/>
            <person name="Zhang X."/>
            <person name="Li P."/>
            <person name="Qiu J."/>
            <person name="Olsen K.M."/>
            <person name="Qiu Y."/>
        </authorList>
    </citation>
    <scope>NUCLEOTIDE SEQUENCE</scope>
    <source>
        <strain evidence="1">NBL</strain>
    </source>
</reference>
<organism evidence="1 2">
    <name type="scientific">Dipteronia sinensis</name>
    <dbReference type="NCBI Taxonomy" id="43782"/>
    <lineage>
        <taxon>Eukaryota</taxon>
        <taxon>Viridiplantae</taxon>
        <taxon>Streptophyta</taxon>
        <taxon>Embryophyta</taxon>
        <taxon>Tracheophyta</taxon>
        <taxon>Spermatophyta</taxon>
        <taxon>Magnoliopsida</taxon>
        <taxon>eudicotyledons</taxon>
        <taxon>Gunneridae</taxon>
        <taxon>Pentapetalae</taxon>
        <taxon>rosids</taxon>
        <taxon>malvids</taxon>
        <taxon>Sapindales</taxon>
        <taxon>Sapindaceae</taxon>
        <taxon>Hippocastanoideae</taxon>
        <taxon>Acereae</taxon>
        <taxon>Dipteronia</taxon>
    </lineage>
</organism>
<proteinExistence type="predicted"/>
<keyword evidence="2" id="KW-1185">Reference proteome</keyword>
<comment type="caution">
    <text evidence="1">The sequence shown here is derived from an EMBL/GenBank/DDBJ whole genome shotgun (WGS) entry which is preliminary data.</text>
</comment>
<evidence type="ECO:0000313" key="1">
    <source>
        <dbReference type="EMBL" id="KAK3211492.1"/>
    </source>
</evidence>
<dbReference type="EMBL" id="JANJYJ010000005">
    <property type="protein sequence ID" value="KAK3211492.1"/>
    <property type="molecule type" value="Genomic_DNA"/>
</dbReference>
<protein>
    <submittedName>
        <fullName evidence="1">Uncharacterized protein</fullName>
    </submittedName>
</protein>